<dbReference type="GO" id="GO:0015920">
    <property type="term" value="P:lipopolysaccharide transport"/>
    <property type="evidence" value="ECO:0007669"/>
    <property type="project" value="TreeGrafter"/>
</dbReference>
<keyword evidence="2" id="KW-0813">Transport</keyword>
<feature type="transmembrane region" description="Helical" evidence="3">
    <location>
        <begin position="255"/>
        <end position="275"/>
    </location>
</feature>
<dbReference type="EMBL" id="JAFKGL010000011">
    <property type="protein sequence ID" value="MBN9412630.1"/>
    <property type="molecule type" value="Genomic_DNA"/>
</dbReference>
<dbReference type="PANTHER" id="PTHR30413">
    <property type="entry name" value="INNER MEMBRANE TRANSPORT PERMEASE"/>
    <property type="match status" value="1"/>
</dbReference>
<sequence length="286" mass="33101">MIQVANMKFLSFLNPKFLYFTTKESTLLLWKYRSTIFEMAKGTLFHRYAGQVLGPFWAIFHPLFITCLYLFIYGVVFKTRIGGTTEMPLSYMAYFLSGLLPWLSMNAGMNGACVALTSNSSLVKRVIFQIEILPVKEIFASLFAQGIGTIIFLIYVFLTHGSLFATYLLFPLVLSLQIMLMIGLGNILAAIGIFFRDIKDIVLVFFSMGIYLLPVAYIPTWVPSIFRPVLYCNPFSYMIWCYQDMFYYGRFEHPYAWIVFPFMSILSFVFGFKIFRKLKPQFGNFL</sequence>
<proteinExistence type="inferred from homology"/>
<feature type="domain" description="ABC transmembrane type-2" evidence="4">
    <location>
        <begin position="53"/>
        <end position="278"/>
    </location>
</feature>
<reference evidence="5" key="1">
    <citation type="submission" date="2021-02" db="EMBL/GenBank/DDBJ databases">
        <title>Thiocyanate and organic carbon inputs drive convergent selection for specific autotrophic Afipia and Thiobacillus strains within complex microbiomes.</title>
        <authorList>
            <person name="Huddy R.J."/>
            <person name="Sachdeva R."/>
            <person name="Kadzinga F."/>
            <person name="Kantor R.S."/>
            <person name="Harrison S.T.L."/>
            <person name="Banfield J.F."/>
        </authorList>
    </citation>
    <scope>NUCLEOTIDE SEQUENCE</scope>
    <source>
        <strain evidence="5">SCN18_10_11_15_R4_P_38_20</strain>
    </source>
</reference>
<dbReference type="PANTHER" id="PTHR30413:SF10">
    <property type="entry name" value="CAPSULE POLYSACCHARIDE EXPORT INNER-MEMBRANE PROTEIN CTRC"/>
    <property type="match status" value="1"/>
</dbReference>
<evidence type="ECO:0000313" key="6">
    <source>
        <dbReference type="Proteomes" id="UP000664414"/>
    </source>
</evidence>
<keyword evidence="3" id="KW-1133">Transmembrane helix</keyword>
<feature type="transmembrane region" description="Helical" evidence="3">
    <location>
        <begin position="138"/>
        <end position="158"/>
    </location>
</feature>
<name>A0A8J7TT91_9PROT</name>
<evidence type="ECO:0000256" key="1">
    <source>
        <dbReference type="ARBA" id="ARBA00007783"/>
    </source>
</evidence>
<feature type="transmembrane region" description="Helical" evidence="3">
    <location>
        <begin position="92"/>
        <end position="117"/>
    </location>
</feature>
<gene>
    <name evidence="5" type="ORF">J0H12_01715</name>
</gene>
<feature type="transmembrane region" description="Helical" evidence="3">
    <location>
        <begin position="48"/>
        <end position="72"/>
    </location>
</feature>
<dbReference type="PROSITE" id="PS51012">
    <property type="entry name" value="ABC_TM2"/>
    <property type="match status" value="1"/>
</dbReference>
<accession>A0A8J7TT91</accession>
<feature type="transmembrane region" description="Helical" evidence="3">
    <location>
        <begin position="164"/>
        <end position="189"/>
    </location>
</feature>
<evidence type="ECO:0000313" key="5">
    <source>
        <dbReference type="EMBL" id="MBN9412630.1"/>
    </source>
</evidence>
<evidence type="ECO:0000259" key="4">
    <source>
        <dbReference type="PROSITE" id="PS51012"/>
    </source>
</evidence>
<evidence type="ECO:0000256" key="3">
    <source>
        <dbReference type="SAM" id="Phobius"/>
    </source>
</evidence>
<feature type="transmembrane region" description="Helical" evidence="3">
    <location>
        <begin position="201"/>
        <end position="222"/>
    </location>
</feature>
<comment type="similarity">
    <text evidence="1">Belongs to the ABC-2 integral membrane protein family.</text>
</comment>
<comment type="caution">
    <text evidence="5">The sequence shown here is derived from an EMBL/GenBank/DDBJ whole genome shotgun (WGS) entry which is preliminary data.</text>
</comment>
<dbReference type="Proteomes" id="UP000664414">
    <property type="component" value="Unassembled WGS sequence"/>
</dbReference>
<organism evidence="5 6">
    <name type="scientific">Candidatus Paracaedimonas acanthamoebae</name>
    <dbReference type="NCBI Taxonomy" id="244581"/>
    <lineage>
        <taxon>Bacteria</taxon>
        <taxon>Pseudomonadati</taxon>
        <taxon>Pseudomonadota</taxon>
        <taxon>Alphaproteobacteria</taxon>
        <taxon>Holosporales</taxon>
        <taxon>Caedimonadaceae</taxon>
        <taxon>Candidatus Paracaedimonas</taxon>
    </lineage>
</organism>
<protein>
    <submittedName>
        <fullName evidence="5">ABC transporter permease</fullName>
    </submittedName>
</protein>
<keyword evidence="3" id="KW-0812">Transmembrane</keyword>
<dbReference type="AlphaFoldDB" id="A0A8J7TT91"/>
<keyword evidence="3" id="KW-0472">Membrane</keyword>
<evidence type="ECO:0000256" key="2">
    <source>
        <dbReference type="ARBA" id="ARBA00022448"/>
    </source>
</evidence>
<dbReference type="InterPro" id="IPR047817">
    <property type="entry name" value="ABC2_TM_bact-type"/>
</dbReference>